<accession>I3CCP6</accession>
<dbReference type="SUPFAM" id="SSF51306">
    <property type="entry name" value="LexA/Signal peptidase"/>
    <property type="match status" value="1"/>
</dbReference>
<reference evidence="1 2" key="1">
    <citation type="submission" date="2011-11" db="EMBL/GenBank/DDBJ databases">
        <title>Improved High-Quality Draft sequence of Beggiatoa alba B18lD.</title>
        <authorList>
            <consortium name="US DOE Joint Genome Institute"/>
            <person name="Lucas S."/>
            <person name="Han J."/>
            <person name="Lapidus A."/>
            <person name="Cheng J.-F."/>
            <person name="Goodwin L."/>
            <person name="Pitluck S."/>
            <person name="Peters L."/>
            <person name="Mikhailova N."/>
            <person name="Held B."/>
            <person name="Detter J.C."/>
            <person name="Han C."/>
            <person name="Tapia R."/>
            <person name="Land M."/>
            <person name="Hauser L."/>
            <person name="Kyrpides N."/>
            <person name="Ivanova N."/>
            <person name="Pagani I."/>
            <person name="Samuel K."/>
            <person name="Teske A."/>
            <person name="Mueller J."/>
            <person name="Woyke T."/>
        </authorList>
    </citation>
    <scope>NUCLEOTIDE SEQUENCE [LARGE SCALE GENOMIC DNA]</scope>
    <source>
        <strain evidence="1 2">B18LD</strain>
    </source>
</reference>
<dbReference type="AlphaFoldDB" id="I3CCP6"/>
<keyword evidence="2" id="KW-1185">Reference proteome</keyword>
<dbReference type="EMBL" id="JH600070">
    <property type="protein sequence ID" value="EIJ41389.1"/>
    <property type="molecule type" value="Genomic_DNA"/>
</dbReference>
<dbReference type="InterPro" id="IPR036286">
    <property type="entry name" value="LexA/Signal_pep-like_sf"/>
</dbReference>
<evidence type="ECO:0000313" key="2">
    <source>
        <dbReference type="Proteomes" id="UP000005744"/>
    </source>
</evidence>
<evidence type="ECO:0000313" key="1">
    <source>
        <dbReference type="EMBL" id="EIJ41389.1"/>
    </source>
</evidence>
<protein>
    <recommendedName>
        <fullName evidence="3">Peptidase S24/S26A/S26B/S26C domain-containing protein</fullName>
    </recommendedName>
</protein>
<evidence type="ECO:0008006" key="3">
    <source>
        <dbReference type="Google" id="ProtNLM"/>
    </source>
</evidence>
<sequence>MSEPSTFFWLTMTSGSMMPLMPPQAKIGVHVIAKTALQMGDIAVFIAENKLIAHRVLRIETDGFWQCGDTNLSASKILYAQLIGKVEQIQTVKNTRFLKKSVYLQRSIARCNHFIVRLYPRYPRFSLFLHHLKYYVLKGLFH</sequence>
<dbReference type="HOGENOM" id="CLU_1812009_0_0_6"/>
<organism evidence="1 2">
    <name type="scientific">Beggiatoa alba B18LD</name>
    <dbReference type="NCBI Taxonomy" id="395493"/>
    <lineage>
        <taxon>Bacteria</taxon>
        <taxon>Pseudomonadati</taxon>
        <taxon>Pseudomonadota</taxon>
        <taxon>Gammaproteobacteria</taxon>
        <taxon>Thiotrichales</taxon>
        <taxon>Thiotrichaceae</taxon>
        <taxon>Beggiatoa</taxon>
    </lineage>
</organism>
<dbReference type="Proteomes" id="UP000005744">
    <property type="component" value="Unassembled WGS sequence"/>
</dbReference>
<dbReference type="OrthoDB" id="9795228at2"/>
<dbReference type="STRING" id="395493.BegalDRAFT_0470"/>
<proteinExistence type="predicted"/>
<name>I3CCP6_9GAMM</name>
<gene>
    <name evidence="1" type="ORF">BegalDRAFT_0470</name>
</gene>
<dbReference type="RefSeq" id="WP_002683277.1">
    <property type="nucleotide sequence ID" value="NZ_JH600070.1"/>
</dbReference>